<evidence type="ECO:0000256" key="2">
    <source>
        <dbReference type="ARBA" id="ARBA00022980"/>
    </source>
</evidence>
<evidence type="ECO:0000259" key="4">
    <source>
        <dbReference type="PROSITE" id="PS50126"/>
    </source>
</evidence>
<sequence length="283" mass="30685">MGGVGRPTDDQAIVEILRAVRVGDVVTGTITEVGRPLGAAVRLDGRLGLASAEIGPLDVSWCSRSDEVIQIGRRVTAEVICVDEEQKRISLSLAATENPELWAFLKGLRPGEVLSGEVADVQRFGVFIALDDGPPHPVYPGVGFISIPELSWRRFDDVSEVVEVGQRVTCSVLCFDTTQGEARLSLRALLPRPDAFQQFTDAAHEGQEFCGTVTKLAPFGVFVRVVEGIEGLVPLDELASIPVETPDQVVQVGDCVKVTITRLDRDHRRLLLSRKKADSDPPP</sequence>
<dbReference type="Gene3D" id="2.40.50.140">
    <property type="entry name" value="Nucleic acid-binding proteins"/>
    <property type="match status" value="3"/>
</dbReference>
<feature type="domain" description="S1 motif" evidence="4">
    <location>
        <begin position="23"/>
        <end position="94"/>
    </location>
</feature>
<protein>
    <recommendedName>
        <fullName evidence="4">S1 motif domain-containing protein</fullName>
    </recommendedName>
</protein>
<evidence type="ECO:0000256" key="1">
    <source>
        <dbReference type="ARBA" id="ARBA00006767"/>
    </source>
</evidence>
<dbReference type="PROSITE" id="PS50126">
    <property type="entry name" value="S1"/>
    <property type="match status" value="3"/>
</dbReference>
<dbReference type="InterPro" id="IPR003029">
    <property type="entry name" value="S1_domain"/>
</dbReference>
<dbReference type="SMART" id="SM00316">
    <property type="entry name" value="S1"/>
    <property type="match status" value="3"/>
</dbReference>
<gene>
    <name evidence="5" type="ORF">GCM10022224_077410</name>
</gene>
<dbReference type="SUPFAM" id="SSF50249">
    <property type="entry name" value="Nucleic acid-binding proteins"/>
    <property type="match status" value="3"/>
</dbReference>
<keyword evidence="2" id="KW-0689">Ribosomal protein</keyword>
<keyword evidence="6" id="KW-1185">Reference proteome</keyword>
<feature type="domain" description="S1 motif" evidence="4">
    <location>
        <begin position="206"/>
        <end position="275"/>
    </location>
</feature>
<dbReference type="EMBL" id="BAAAZP010000162">
    <property type="protein sequence ID" value="GAA3700003.1"/>
    <property type="molecule type" value="Genomic_DNA"/>
</dbReference>
<dbReference type="Proteomes" id="UP001500902">
    <property type="component" value="Unassembled WGS sequence"/>
</dbReference>
<evidence type="ECO:0000256" key="3">
    <source>
        <dbReference type="ARBA" id="ARBA00023274"/>
    </source>
</evidence>
<dbReference type="PANTHER" id="PTHR10724:SF7">
    <property type="entry name" value="SMALL RIBOSOMAL SUBUNIT PROTEIN BS1C"/>
    <property type="match status" value="1"/>
</dbReference>
<accession>A0ABP7D672</accession>
<organism evidence="5 6">
    <name type="scientific">Nonomuraea antimicrobica</name>
    <dbReference type="NCBI Taxonomy" id="561173"/>
    <lineage>
        <taxon>Bacteria</taxon>
        <taxon>Bacillati</taxon>
        <taxon>Actinomycetota</taxon>
        <taxon>Actinomycetes</taxon>
        <taxon>Streptosporangiales</taxon>
        <taxon>Streptosporangiaceae</taxon>
        <taxon>Nonomuraea</taxon>
    </lineage>
</organism>
<evidence type="ECO:0000313" key="6">
    <source>
        <dbReference type="Proteomes" id="UP001500902"/>
    </source>
</evidence>
<comment type="caution">
    <text evidence="5">The sequence shown here is derived from an EMBL/GenBank/DDBJ whole genome shotgun (WGS) entry which is preliminary data.</text>
</comment>
<keyword evidence="3" id="KW-0687">Ribonucleoprotein</keyword>
<feature type="domain" description="S1 motif" evidence="4">
    <location>
        <begin position="111"/>
        <end position="187"/>
    </location>
</feature>
<reference evidence="6" key="1">
    <citation type="journal article" date="2019" name="Int. J. Syst. Evol. Microbiol.">
        <title>The Global Catalogue of Microorganisms (GCM) 10K type strain sequencing project: providing services to taxonomists for standard genome sequencing and annotation.</title>
        <authorList>
            <consortium name="The Broad Institute Genomics Platform"/>
            <consortium name="The Broad Institute Genome Sequencing Center for Infectious Disease"/>
            <person name="Wu L."/>
            <person name="Ma J."/>
        </authorList>
    </citation>
    <scope>NUCLEOTIDE SEQUENCE [LARGE SCALE GENOMIC DNA]</scope>
    <source>
        <strain evidence="6">JCM 16904</strain>
    </source>
</reference>
<name>A0ABP7D672_9ACTN</name>
<dbReference type="InterPro" id="IPR050437">
    <property type="entry name" value="Ribos_protein_bS1-like"/>
</dbReference>
<dbReference type="Pfam" id="PF00575">
    <property type="entry name" value="S1"/>
    <property type="match status" value="3"/>
</dbReference>
<evidence type="ECO:0000313" key="5">
    <source>
        <dbReference type="EMBL" id="GAA3700003.1"/>
    </source>
</evidence>
<proteinExistence type="inferred from homology"/>
<comment type="similarity">
    <text evidence="1">Belongs to the bacterial ribosomal protein bS1 family.</text>
</comment>
<dbReference type="PANTHER" id="PTHR10724">
    <property type="entry name" value="30S RIBOSOMAL PROTEIN S1"/>
    <property type="match status" value="1"/>
</dbReference>
<dbReference type="InterPro" id="IPR012340">
    <property type="entry name" value="NA-bd_OB-fold"/>
</dbReference>